<evidence type="ECO:0000256" key="4">
    <source>
        <dbReference type="ARBA" id="ARBA00013191"/>
    </source>
</evidence>
<dbReference type="PROSITE" id="PS52004">
    <property type="entry name" value="KS3_2"/>
    <property type="match status" value="1"/>
</dbReference>
<evidence type="ECO:0000256" key="3">
    <source>
        <dbReference type="ARBA" id="ARBA00011738"/>
    </source>
</evidence>
<keyword evidence="6 13" id="KW-0808">Transferase</keyword>
<dbReference type="InterPro" id="IPR014030">
    <property type="entry name" value="Ketoacyl_synth_N"/>
</dbReference>
<evidence type="ECO:0000256" key="13">
    <source>
        <dbReference type="RuleBase" id="RU003694"/>
    </source>
</evidence>
<dbReference type="EC" id="2.3.1.41" evidence="4"/>
<evidence type="ECO:0000256" key="12">
    <source>
        <dbReference type="ARBA" id="ARBA00048506"/>
    </source>
</evidence>
<keyword evidence="5" id="KW-0963">Cytoplasm</keyword>
<dbReference type="SMART" id="SM00825">
    <property type="entry name" value="PKS_KS"/>
    <property type="match status" value="1"/>
</dbReference>
<accession>A0ABN6ETQ4</accession>
<proteinExistence type="inferred from homology"/>
<evidence type="ECO:0000259" key="14">
    <source>
        <dbReference type="PROSITE" id="PS52004"/>
    </source>
</evidence>
<organism evidence="15 16">
    <name type="scientific">Pseudodesulfovibrio sediminis</name>
    <dbReference type="NCBI Taxonomy" id="2810563"/>
    <lineage>
        <taxon>Bacteria</taxon>
        <taxon>Pseudomonadati</taxon>
        <taxon>Thermodesulfobacteriota</taxon>
        <taxon>Desulfovibrionia</taxon>
        <taxon>Desulfovibrionales</taxon>
        <taxon>Desulfovibrionaceae</taxon>
    </lineage>
</organism>
<evidence type="ECO:0000256" key="6">
    <source>
        <dbReference type="ARBA" id="ARBA00022679"/>
    </source>
</evidence>
<evidence type="ECO:0000256" key="2">
    <source>
        <dbReference type="ARBA" id="ARBA00008467"/>
    </source>
</evidence>
<evidence type="ECO:0000256" key="11">
    <source>
        <dbReference type="ARBA" id="ARBA00048121"/>
    </source>
</evidence>
<comment type="catalytic activity">
    <reaction evidence="11">
        <text>(3Z)-decenoyl-[ACP] + malonyl-[ACP] + H(+) = 3-oxo-(5Z)-dodecenoyl-[ACP] + holo-[ACP] + CO2</text>
        <dbReference type="Rhea" id="RHEA:54940"/>
        <dbReference type="Rhea" id="RHEA-COMP:9623"/>
        <dbReference type="Rhea" id="RHEA-COMP:9685"/>
        <dbReference type="Rhea" id="RHEA-COMP:9927"/>
        <dbReference type="Rhea" id="RHEA-COMP:14042"/>
        <dbReference type="ChEBI" id="CHEBI:15378"/>
        <dbReference type="ChEBI" id="CHEBI:16526"/>
        <dbReference type="ChEBI" id="CHEBI:64479"/>
        <dbReference type="ChEBI" id="CHEBI:78449"/>
        <dbReference type="ChEBI" id="CHEBI:78798"/>
        <dbReference type="ChEBI" id="CHEBI:138410"/>
    </reaction>
    <physiologicalReaction direction="left-to-right" evidence="11">
        <dbReference type="Rhea" id="RHEA:54941"/>
    </physiologicalReaction>
</comment>
<name>A0ABN6ETQ4_9BACT</name>
<comment type="subcellular location">
    <subcellularLocation>
        <location evidence="1">Cytoplasm</location>
    </subcellularLocation>
</comment>
<dbReference type="Proteomes" id="UP001053296">
    <property type="component" value="Chromosome"/>
</dbReference>
<dbReference type="EMBL" id="AP024485">
    <property type="protein sequence ID" value="BCS88434.1"/>
    <property type="molecule type" value="Genomic_DNA"/>
</dbReference>
<dbReference type="InterPro" id="IPR014031">
    <property type="entry name" value="Ketoacyl_synth_C"/>
</dbReference>
<evidence type="ECO:0000256" key="1">
    <source>
        <dbReference type="ARBA" id="ARBA00004496"/>
    </source>
</evidence>
<gene>
    <name evidence="15" type="primary">fabB</name>
    <name evidence="15" type="ORF">PSDVSF_16760</name>
</gene>
<comment type="similarity">
    <text evidence="2 13">Belongs to the thiolase-like superfamily. Beta-ketoacyl-ACP synthases family.</text>
</comment>
<evidence type="ECO:0000256" key="8">
    <source>
        <dbReference type="ARBA" id="ARBA00039450"/>
    </source>
</evidence>
<feature type="domain" description="Ketosynthase family 3 (KS3)" evidence="14">
    <location>
        <begin position="1"/>
        <end position="404"/>
    </location>
</feature>
<evidence type="ECO:0000256" key="10">
    <source>
        <dbReference type="ARBA" id="ARBA00042143"/>
    </source>
</evidence>
<comment type="catalytic activity">
    <reaction evidence="12">
        <text>a fatty acyl-[ACP] + malonyl-[ACP] + H(+) = a 3-oxoacyl-[ACP] + holo-[ACP] + CO2</text>
        <dbReference type="Rhea" id="RHEA:22836"/>
        <dbReference type="Rhea" id="RHEA-COMP:9623"/>
        <dbReference type="Rhea" id="RHEA-COMP:9685"/>
        <dbReference type="Rhea" id="RHEA-COMP:9916"/>
        <dbReference type="Rhea" id="RHEA-COMP:14125"/>
        <dbReference type="ChEBI" id="CHEBI:15378"/>
        <dbReference type="ChEBI" id="CHEBI:16526"/>
        <dbReference type="ChEBI" id="CHEBI:64479"/>
        <dbReference type="ChEBI" id="CHEBI:78449"/>
        <dbReference type="ChEBI" id="CHEBI:78776"/>
        <dbReference type="ChEBI" id="CHEBI:138651"/>
        <dbReference type="EC" id="2.3.1.41"/>
    </reaction>
    <physiologicalReaction direction="left-to-right" evidence="12">
        <dbReference type="Rhea" id="RHEA:22837"/>
    </physiologicalReaction>
</comment>
<dbReference type="RefSeq" id="WP_229596349.1">
    <property type="nucleotide sequence ID" value="NZ_AP024485.1"/>
</dbReference>
<evidence type="ECO:0000313" key="16">
    <source>
        <dbReference type="Proteomes" id="UP001053296"/>
    </source>
</evidence>
<evidence type="ECO:0000256" key="5">
    <source>
        <dbReference type="ARBA" id="ARBA00022490"/>
    </source>
</evidence>
<sequence>MHEVVITGIGIISVLGNSIESVSTALYRGQSGVIIDEERIGLGFESPLTGAITDFAPSSSLTRKQRKTMTDHAVQAHAAAMEALEMSGLQPEEWQNDQTGIIFGCDSSCLAPLEHVRLLKERGETALIGSGGVFRSMTSNVTMNLNTLLKTQGASWSLSSACSSGGHAVGQGAVLIASGQQERIICGGAQEINWQSMCSFDGLGAFASVGNSPEKACRPFDKDRTGLVPSGGAAVVILERRDLAVKRNATILGTLCGYGFSSDGEHLSVPSKTGLSRAGEMALNNSSLIPGDIDYVCAHATATPAGDIAEATNLKNLFADHSPVISSLKSMTGHELWMSGASQVVYTTLMAQKGFIAPNINLETLTPEAEGLNITPKTIERPPKKVLCNSAGFGGTNSCLVLSY</sequence>
<dbReference type="InterPro" id="IPR016039">
    <property type="entry name" value="Thiolase-like"/>
</dbReference>
<evidence type="ECO:0000256" key="7">
    <source>
        <dbReference type="ARBA" id="ARBA00023315"/>
    </source>
</evidence>
<dbReference type="PANTHER" id="PTHR11712:SF306">
    <property type="entry name" value="3-OXOACYL-[ACYL-CARRIER-PROTEIN] SYNTHASE 1"/>
    <property type="match status" value="1"/>
</dbReference>
<dbReference type="CDD" id="cd00834">
    <property type="entry name" value="KAS_I_II"/>
    <property type="match status" value="1"/>
</dbReference>
<keyword evidence="7" id="KW-0012">Acyltransferase</keyword>
<protein>
    <recommendedName>
        <fullName evidence="8">3-oxoacyl-[acyl-carrier-protein] synthase 1</fullName>
        <ecNumber evidence="4">2.3.1.41</ecNumber>
    </recommendedName>
    <alternativeName>
        <fullName evidence="9">3-oxoacyl-[acyl-carrier-protein] synthase I</fullName>
    </alternativeName>
    <alternativeName>
        <fullName evidence="10">Beta-ketoacyl-ACP synthase I</fullName>
    </alternativeName>
</protein>
<dbReference type="PANTHER" id="PTHR11712">
    <property type="entry name" value="POLYKETIDE SYNTHASE-RELATED"/>
    <property type="match status" value="1"/>
</dbReference>
<dbReference type="InterPro" id="IPR020841">
    <property type="entry name" value="PKS_Beta-ketoAc_synthase_dom"/>
</dbReference>
<dbReference type="Gene3D" id="3.40.47.10">
    <property type="match status" value="1"/>
</dbReference>
<reference evidence="15" key="1">
    <citation type="journal article" date="2022" name="Arch. Microbiol.">
        <title>Pseudodesulfovibrio sediminis sp. nov., a mesophilic and neutrophilic sulfate-reducing bacterium isolated from sediment of a brackish lake.</title>
        <authorList>
            <person name="Takahashi A."/>
            <person name="Kojima H."/>
            <person name="Watanabe M."/>
            <person name="Fukui M."/>
        </authorList>
    </citation>
    <scope>NUCLEOTIDE SEQUENCE</scope>
    <source>
        <strain evidence="15">SF6</strain>
    </source>
</reference>
<dbReference type="Pfam" id="PF02801">
    <property type="entry name" value="Ketoacyl-synt_C"/>
    <property type="match status" value="1"/>
</dbReference>
<evidence type="ECO:0000256" key="9">
    <source>
        <dbReference type="ARBA" id="ARBA00041620"/>
    </source>
</evidence>
<keyword evidence="16" id="KW-1185">Reference proteome</keyword>
<dbReference type="Pfam" id="PF00109">
    <property type="entry name" value="ketoacyl-synt"/>
    <property type="match status" value="1"/>
</dbReference>
<dbReference type="InterPro" id="IPR000794">
    <property type="entry name" value="Beta-ketoacyl_synthase"/>
</dbReference>
<dbReference type="SUPFAM" id="SSF53901">
    <property type="entry name" value="Thiolase-like"/>
    <property type="match status" value="2"/>
</dbReference>
<comment type="subunit">
    <text evidence="3">Homodimer.</text>
</comment>
<evidence type="ECO:0000313" key="15">
    <source>
        <dbReference type="EMBL" id="BCS88434.1"/>
    </source>
</evidence>